<keyword evidence="6 8" id="KW-0408">Iron</keyword>
<feature type="chain" id="PRO_5003432188" evidence="9">
    <location>
        <begin position="25"/>
        <end position="255"/>
    </location>
</feature>
<evidence type="ECO:0000259" key="10">
    <source>
        <dbReference type="PROSITE" id="PS51007"/>
    </source>
</evidence>
<evidence type="ECO:0000256" key="6">
    <source>
        <dbReference type="ARBA" id="ARBA00023004"/>
    </source>
</evidence>
<evidence type="ECO:0000256" key="3">
    <source>
        <dbReference type="ARBA" id="ARBA00022692"/>
    </source>
</evidence>
<evidence type="ECO:0000256" key="5">
    <source>
        <dbReference type="ARBA" id="ARBA00022989"/>
    </source>
</evidence>
<dbReference type="GO" id="GO:0009055">
    <property type="term" value="F:electron transfer activity"/>
    <property type="evidence" value="ECO:0007669"/>
    <property type="project" value="InterPro"/>
</dbReference>
<keyword evidence="5" id="KW-1133">Transmembrane helix</keyword>
<dbReference type="Pfam" id="PF02167">
    <property type="entry name" value="Cytochrom_C1"/>
    <property type="match status" value="1"/>
</dbReference>
<dbReference type="InterPro" id="IPR009056">
    <property type="entry name" value="Cyt_c-like_dom"/>
</dbReference>
<dbReference type="PANTHER" id="PTHR10266">
    <property type="entry name" value="CYTOCHROME C1"/>
    <property type="match status" value="1"/>
</dbReference>
<accession>G2KQQ8</accession>
<keyword evidence="2 8" id="KW-0349">Heme</keyword>
<feature type="signal peptide" evidence="9">
    <location>
        <begin position="1"/>
        <end position="24"/>
    </location>
</feature>
<dbReference type="OrthoDB" id="9808471at2"/>
<dbReference type="FunFam" id="1.10.760.10:FF:000011">
    <property type="entry name" value="Cytochrome c1, putative"/>
    <property type="match status" value="1"/>
</dbReference>
<dbReference type="SUPFAM" id="SSF46626">
    <property type="entry name" value="Cytochrome c"/>
    <property type="match status" value="1"/>
</dbReference>
<dbReference type="GO" id="GO:0020037">
    <property type="term" value="F:heme binding"/>
    <property type="evidence" value="ECO:0007669"/>
    <property type="project" value="InterPro"/>
</dbReference>
<keyword evidence="4 8" id="KW-0479">Metal-binding</keyword>
<dbReference type="PANTHER" id="PTHR10266:SF3">
    <property type="entry name" value="CYTOCHROME C1, HEME PROTEIN, MITOCHONDRIAL"/>
    <property type="match status" value="1"/>
</dbReference>
<evidence type="ECO:0000256" key="7">
    <source>
        <dbReference type="ARBA" id="ARBA00023136"/>
    </source>
</evidence>
<dbReference type="KEGG" id="mai:MICA_1673"/>
<proteinExistence type="predicted"/>
<evidence type="ECO:0000256" key="2">
    <source>
        <dbReference type="ARBA" id="ARBA00022617"/>
    </source>
</evidence>
<reference evidence="11 12" key="1">
    <citation type="journal article" date="2011" name="BMC Genomics">
        <title>Genomic insights into an obligate epibiotic bacterial predator: Micavibrio aeruginosavorus ARL-13.</title>
        <authorList>
            <person name="Wang Z."/>
            <person name="Kadouri D."/>
            <person name="Wu M."/>
        </authorList>
    </citation>
    <scope>NUCLEOTIDE SEQUENCE [LARGE SCALE GENOMIC DNA]</scope>
    <source>
        <strain evidence="11 12">ARL-13</strain>
    </source>
</reference>
<evidence type="ECO:0000313" key="11">
    <source>
        <dbReference type="EMBL" id="AEP09986.1"/>
    </source>
</evidence>
<dbReference type="AlphaFoldDB" id="G2KQQ8"/>
<keyword evidence="12" id="KW-1185">Reference proteome</keyword>
<dbReference type="Gene3D" id="1.20.5.100">
    <property type="entry name" value="Cytochrome c1, transmembrane anchor, C-terminal"/>
    <property type="match status" value="1"/>
</dbReference>
<keyword evidence="7" id="KW-0472">Membrane</keyword>
<evidence type="ECO:0000256" key="4">
    <source>
        <dbReference type="ARBA" id="ARBA00022723"/>
    </source>
</evidence>
<comment type="subcellular location">
    <subcellularLocation>
        <location evidence="1">Membrane</location>
    </subcellularLocation>
</comment>
<organism evidence="11 12">
    <name type="scientific">Micavibrio aeruginosavorus (strain ARL-13)</name>
    <dbReference type="NCBI Taxonomy" id="856793"/>
    <lineage>
        <taxon>Bacteria</taxon>
        <taxon>Pseudomonadati</taxon>
        <taxon>Bdellovibrionota</taxon>
        <taxon>Bdellovibrionia</taxon>
        <taxon>Bdellovibrionales</taxon>
        <taxon>Pseudobdellovibrionaceae</taxon>
        <taxon>Micavibrio</taxon>
    </lineage>
</organism>
<feature type="binding site" description="covalent" evidence="8">
    <location>
        <position position="61"/>
    </location>
    <ligand>
        <name>heme c</name>
        <dbReference type="ChEBI" id="CHEBI:61717"/>
    </ligand>
</feature>
<dbReference type="PRINTS" id="PR00603">
    <property type="entry name" value="CYTOCHROMEC1"/>
</dbReference>
<dbReference type="Gene3D" id="1.10.760.10">
    <property type="entry name" value="Cytochrome c-like domain"/>
    <property type="match status" value="1"/>
</dbReference>
<keyword evidence="9" id="KW-0732">Signal</keyword>
<feature type="binding site" description="covalent" evidence="8">
    <location>
        <position position="64"/>
    </location>
    <ligand>
        <name>heme c</name>
        <dbReference type="ChEBI" id="CHEBI:61717"/>
    </ligand>
</feature>
<dbReference type="GO" id="GO:0046872">
    <property type="term" value="F:metal ion binding"/>
    <property type="evidence" value="ECO:0007669"/>
    <property type="project" value="UniProtKB-KW"/>
</dbReference>
<gene>
    <name evidence="11" type="primary">petC</name>
    <name evidence="11" type="ordered locus">MICA_1673</name>
</gene>
<dbReference type="InterPro" id="IPR036909">
    <property type="entry name" value="Cyt_c-like_dom_sf"/>
</dbReference>
<dbReference type="Proteomes" id="UP000009286">
    <property type="component" value="Chromosome"/>
</dbReference>
<sequence length="255" mass="27839">MMRKTFILAGFAALVMGVSAPALAASEAVEPPKVDWSSNGIFGTYDRASLQRGFQVYREVCSACHGMNRLSYRDLAALGYSEGEIKAIAASYMITDGPNEEGEMFERAGRPSDRFKNPYPNENAAKSVNNGALPADLSLIAKARKGGPDYIHAILTGYAEAPEGTTLLPGQHWNTYMPGHIIAMPAPLIDGQVAYEDGTNQTVDQYAKDVAHFLEWAAEPKMEVRKQTGLKAFLFLLVFTGVAYAVKRKIWSSVH</sequence>
<dbReference type="RefSeq" id="WP_014103209.1">
    <property type="nucleotide sequence ID" value="NC_016026.1"/>
</dbReference>
<feature type="binding site" description="covalent" evidence="8">
    <location>
        <position position="184"/>
    </location>
    <ligand>
        <name>heme c</name>
        <dbReference type="ChEBI" id="CHEBI:61717"/>
    </ligand>
</feature>
<keyword evidence="3" id="KW-0812">Transmembrane</keyword>
<evidence type="ECO:0000256" key="9">
    <source>
        <dbReference type="SAM" id="SignalP"/>
    </source>
</evidence>
<name>G2KQQ8_MICAA</name>
<dbReference type="eggNOG" id="COG2857">
    <property type="taxonomic scope" value="Bacteria"/>
</dbReference>
<dbReference type="InterPro" id="IPR002326">
    <property type="entry name" value="Cyt_c1"/>
</dbReference>
<dbReference type="PROSITE" id="PS51007">
    <property type="entry name" value="CYTC"/>
    <property type="match status" value="1"/>
</dbReference>
<feature type="binding site" description="covalent" evidence="8">
    <location>
        <position position="65"/>
    </location>
    <ligand>
        <name>heme c</name>
        <dbReference type="ChEBI" id="CHEBI:61717"/>
    </ligand>
</feature>
<comment type="cofactor">
    <cofactor evidence="8">
        <name>heme c</name>
        <dbReference type="ChEBI" id="CHEBI:61717"/>
    </cofactor>
    <text evidence="8">Binds 1 heme c group covalently per subunit.</text>
</comment>
<dbReference type="STRING" id="856793.MICA_1673"/>
<evidence type="ECO:0000256" key="1">
    <source>
        <dbReference type="ARBA" id="ARBA00004370"/>
    </source>
</evidence>
<dbReference type="EMBL" id="CP002382">
    <property type="protein sequence ID" value="AEP09986.1"/>
    <property type="molecule type" value="Genomic_DNA"/>
</dbReference>
<evidence type="ECO:0000313" key="12">
    <source>
        <dbReference type="Proteomes" id="UP000009286"/>
    </source>
</evidence>
<feature type="domain" description="Cytochrome c" evidence="10">
    <location>
        <begin position="48"/>
        <end position="200"/>
    </location>
</feature>
<dbReference type="HOGENOM" id="CLU_040334_1_2_5"/>
<protein>
    <submittedName>
        <fullName evidence="11">Cytochrome c1</fullName>
    </submittedName>
</protein>
<evidence type="ECO:0000256" key="8">
    <source>
        <dbReference type="PIRSR" id="PIRSR602326-1"/>
    </source>
</evidence>
<dbReference type="GO" id="GO:0016020">
    <property type="term" value="C:membrane"/>
    <property type="evidence" value="ECO:0007669"/>
    <property type="project" value="UniProtKB-SubCell"/>
</dbReference>